<dbReference type="AlphaFoldDB" id="A0A9N7YCR2"/>
<accession>A0A9N7YCR2</accession>
<dbReference type="Pfam" id="PF13895">
    <property type="entry name" value="Ig_2"/>
    <property type="match status" value="1"/>
</dbReference>
<dbReference type="EMBL" id="CADEAL010000491">
    <property type="protein sequence ID" value="CAB1420916.1"/>
    <property type="molecule type" value="Genomic_DNA"/>
</dbReference>
<dbReference type="InterPro" id="IPR007110">
    <property type="entry name" value="Ig-like_dom"/>
</dbReference>
<feature type="signal peptide" evidence="3">
    <location>
        <begin position="1"/>
        <end position="17"/>
    </location>
</feature>
<reference evidence="5" key="1">
    <citation type="submission" date="2020-03" db="EMBL/GenBank/DDBJ databases">
        <authorList>
            <person name="Weist P."/>
        </authorList>
    </citation>
    <scope>NUCLEOTIDE SEQUENCE</scope>
</reference>
<dbReference type="InterPro" id="IPR003599">
    <property type="entry name" value="Ig_sub"/>
</dbReference>
<dbReference type="CDD" id="cd00096">
    <property type="entry name" value="Ig"/>
    <property type="match status" value="1"/>
</dbReference>
<protein>
    <recommendedName>
        <fullName evidence="4">Ig-like domain-containing protein</fullName>
    </recommendedName>
</protein>
<feature type="transmembrane region" description="Helical" evidence="2">
    <location>
        <begin position="237"/>
        <end position="261"/>
    </location>
</feature>
<gene>
    <name evidence="5" type="ORF">PLEPLA_LOCUS8793</name>
</gene>
<name>A0A9N7YCR2_PLEPL</name>
<dbReference type="SUPFAM" id="SSF48726">
    <property type="entry name" value="Immunoglobulin"/>
    <property type="match status" value="2"/>
</dbReference>
<feature type="domain" description="Ig-like" evidence="4">
    <location>
        <begin position="28"/>
        <end position="109"/>
    </location>
</feature>
<keyword evidence="2" id="KW-0812">Transmembrane</keyword>
<feature type="chain" id="PRO_5040448895" description="Ig-like domain-containing protein" evidence="3">
    <location>
        <begin position="18"/>
        <end position="374"/>
    </location>
</feature>
<evidence type="ECO:0000256" key="3">
    <source>
        <dbReference type="SAM" id="SignalP"/>
    </source>
</evidence>
<dbReference type="SMART" id="SM00409">
    <property type="entry name" value="IG"/>
    <property type="match status" value="2"/>
</dbReference>
<dbReference type="Proteomes" id="UP001153269">
    <property type="component" value="Unassembled WGS sequence"/>
</dbReference>
<feature type="region of interest" description="Disordered" evidence="1">
    <location>
        <begin position="306"/>
        <end position="334"/>
    </location>
</feature>
<evidence type="ECO:0000256" key="1">
    <source>
        <dbReference type="SAM" id="MobiDB-lite"/>
    </source>
</evidence>
<dbReference type="InterPro" id="IPR013783">
    <property type="entry name" value="Ig-like_fold"/>
</dbReference>
<evidence type="ECO:0000313" key="6">
    <source>
        <dbReference type="Proteomes" id="UP001153269"/>
    </source>
</evidence>
<evidence type="ECO:0000259" key="4">
    <source>
        <dbReference type="PROSITE" id="PS50835"/>
    </source>
</evidence>
<evidence type="ECO:0000313" key="5">
    <source>
        <dbReference type="EMBL" id="CAB1420916.1"/>
    </source>
</evidence>
<keyword evidence="6" id="KW-1185">Reference proteome</keyword>
<keyword evidence="3" id="KW-0732">Signal</keyword>
<dbReference type="Gene3D" id="2.60.40.10">
    <property type="entry name" value="Immunoglobulins"/>
    <property type="match status" value="2"/>
</dbReference>
<keyword evidence="2" id="KW-0472">Membrane</keyword>
<feature type="compositionally biased region" description="Acidic residues" evidence="1">
    <location>
        <begin position="323"/>
        <end position="334"/>
    </location>
</feature>
<dbReference type="PROSITE" id="PS50835">
    <property type="entry name" value="IG_LIKE"/>
    <property type="match status" value="2"/>
</dbReference>
<evidence type="ECO:0000256" key="2">
    <source>
        <dbReference type="SAM" id="Phobius"/>
    </source>
</evidence>
<dbReference type="InterPro" id="IPR036179">
    <property type="entry name" value="Ig-like_dom_sf"/>
</dbReference>
<comment type="caution">
    <text evidence="5">The sequence shown here is derived from an EMBL/GenBank/DDBJ whole genome shotgun (WGS) entry which is preliminary data.</text>
</comment>
<sequence length="374" mass="41788">MNTIIILMCALVKLVISPIPDEPNDIYPARVLSQQKNISENSDLYVTCSTFGNKKVSSIYVYLCKNGLGISRVTQKQDQHDSTFVVDSVGLEDSGNYSCVFSKTDYPFSEVAMIGHNIIQIQVIANFLPADISVAGVWTVSEGEDIEFRCAVSDALQTLGDCQVIQSYLRKNESFLQVQEFDVARRETTFFIKDAVTRDSGHYSCVVLPSRCIQQQEKTLYGNNAVLIQVEGEGSFFLLRLTVECGVITLLLLLVLCLWLITNKQAFKVFVKSCSGNQQVNADMLEEEQQQIDGEYQNVQHGEAFSMEEEEGGQASGAADDMSSSDEWEEDEERVYDTLGGHRQGTITLQQYVVLIEYLLVSSVRLTGKPPLHY</sequence>
<feature type="domain" description="Ig-like" evidence="4">
    <location>
        <begin position="129"/>
        <end position="221"/>
    </location>
</feature>
<organism evidence="5 6">
    <name type="scientific">Pleuronectes platessa</name>
    <name type="common">European plaice</name>
    <dbReference type="NCBI Taxonomy" id="8262"/>
    <lineage>
        <taxon>Eukaryota</taxon>
        <taxon>Metazoa</taxon>
        <taxon>Chordata</taxon>
        <taxon>Craniata</taxon>
        <taxon>Vertebrata</taxon>
        <taxon>Euteleostomi</taxon>
        <taxon>Actinopterygii</taxon>
        <taxon>Neopterygii</taxon>
        <taxon>Teleostei</taxon>
        <taxon>Neoteleostei</taxon>
        <taxon>Acanthomorphata</taxon>
        <taxon>Carangaria</taxon>
        <taxon>Pleuronectiformes</taxon>
        <taxon>Pleuronectoidei</taxon>
        <taxon>Pleuronectidae</taxon>
        <taxon>Pleuronectes</taxon>
    </lineage>
</organism>
<keyword evidence="2" id="KW-1133">Transmembrane helix</keyword>
<proteinExistence type="predicted"/>